<comment type="similarity">
    <text evidence="1">Belongs to the peptidase A24 family.</text>
</comment>
<keyword evidence="2" id="KW-1133">Transmembrane helix</keyword>
<dbReference type="RefSeq" id="WP_380651744.1">
    <property type="nucleotide sequence ID" value="NZ_JBHRVQ010000001.1"/>
</dbReference>
<keyword evidence="2" id="KW-0472">Membrane</keyword>
<evidence type="ECO:0000313" key="5">
    <source>
        <dbReference type="Proteomes" id="UP001595637"/>
    </source>
</evidence>
<keyword evidence="2" id="KW-0812">Transmembrane</keyword>
<dbReference type="Gene3D" id="1.20.120.1220">
    <property type="match status" value="1"/>
</dbReference>
<keyword evidence="5" id="KW-1185">Reference proteome</keyword>
<dbReference type="PANTHER" id="PTHR30487:SF0">
    <property type="entry name" value="PREPILIN LEADER PEPTIDASE_N-METHYLTRANSFERASE-RELATED"/>
    <property type="match status" value="1"/>
</dbReference>
<feature type="transmembrane region" description="Helical" evidence="2">
    <location>
        <begin position="24"/>
        <end position="43"/>
    </location>
</feature>
<dbReference type="PANTHER" id="PTHR30487">
    <property type="entry name" value="TYPE 4 PREPILIN-LIKE PROTEINS LEADER PEPTIDE-PROCESSING ENZYME"/>
    <property type="match status" value="1"/>
</dbReference>
<name>A0ABV7N210_9STAP</name>
<comment type="caution">
    <text evidence="4">The sequence shown here is derived from an EMBL/GenBank/DDBJ whole genome shotgun (WGS) entry which is preliminary data.</text>
</comment>
<proteinExistence type="inferred from homology"/>
<feature type="domain" description="Prepilin type IV endopeptidase peptidase" evidence="3">
    <location>
        <begin position="6"/>
        <end position="108"/>
    </location>
</feature>
<evidence type="ECO:0000256" key="2">
    <source>
        <dbReference type="SAM" id="Phobius"/>
    </source>
</evidence>
<feature type="transmembrane region" description="Helical" evidence="2">
    <location>
        <begin position="125"/>
        <end position="145"/>
    </location>
</feature>
<dbReference type="EMBL" id="JBHRVQ010000001">
    <property type="protein sequence ID" value="MFC3387600.1"/>
    <property type="molecule type" value="Genomic_DNA"/>
</dbReference>
<sequence>MLTNVILLIILLVCTITDIRKRKIYNKVVFPSLAVAFAVGIISDGLSGFGASTVGFLVGFLLLLIPYIFGGMGAGDVKLMALIGALKGYEFVIESFIYTALIGGLLAVGVIIVRGGFKRSLGVGMPYGVAIAGGAVMALVMDVTFL</sequence>
<dbReference type="InterPro" id="IPR050882">
    <property type="entry name" value="Prepilin_peptidase/N-MTase"/>
</dbReference>
<organism evidence="4 5">
    <name type="scientific">Salinicoccus sesuvii</name>
    <dbReference type="NCBI Taxonomy" id="868281"/>
    <lineage>
        <taxon>Bacteria</taxon>
        <taxon>Bacillati</taxon>
        <taxon>Bacillota</taxon>
        <taxon>Bacilli</taxon>
        <taxon>Bacillales</taxon>
        <taxon>Staphylococcaceae</taxon>
        <taxon>Salinicoccus</taxon>
    </lineage>
</organism>
<gene>
    <name evidence="4" type="ORF">ACFOEO_03170</name>
</gene>
<evidence type="ECO:0000313" key="4">
    <source>
        <dbReference type="EMBL" id="MFC3387600.1"/>
    </source>
</evidence>
<dbReference type="Proteomes" id="UP001595637">
    <property type="component" value="Unassembled WGS sequence"/>
</dbReference>
<dbReference type="Pfam" id="PF01478">
    <property type="entry name" value="Peptidase_A24"/>
    <property type="match status" value="1"/>
</dbReference>
<feature type="transmembrane region" description="Helical" evidence="2">
    <location>
        <begin position="91"/>
        <end position="113"/>
    </location>
</feature>
<evidence type="ECO:0000256" key="1">
    <source>
        <dbReference type="ARBA" id="ARBA00005801"/>
    </source>
</evidence>
<feature type="transmembrane region" description="Helical" evidence="2">
    <location>
        <begin position="49"/>
        <end position="70"/>
    </location>
</feature>
<reference evidence="5" key="1">
    <citation type="journal article" date="2019" name="Int. J. Syst. Evol. Microbiol.">
        <title>The Global Catalogue of Microorganisms (GCM) 10K type strain sequencing project: providing services to taxonomists for standard genome sequencing and annotation.</title>
        <authorList>
            <consortium name="The Broad Institute Genomics Platform"/>
            <consortium name="The Broad Institute Genome Sequencing Center for Infectious Disease"/>
            <person name="Wu L."/>
            <person name="Ma J."/>
        </authorList>
    </citation>
    <scope>NUCLEOTIDE SEQUENCE [LARGE SCALE GENOMIC DNA]</scope>
    <source>
        <strain evidence="5">CCM 7756</strain>
    </source>
</reference>
<dbReference type="InterPro" id="IPR000045">
    <property type="entry name" value="Prepilin_IV_endopep_pep"/>
</dbReference>
<evidence type="ECO:0000259" key="3">
    <source>
        <dbReference type="Pfam" id="PF01478"/>
    </source>
</evidence>
<accession>A0ABV7N210</accession>
<protein>
    <submittedName>
        <fullName evidence="4">Prepilin peptidase</fullName>
    </submittedName>
</protein>